<dbReference type="GO" id="GO:0071111">
    <property type="term" value="F:cyclic-guanylate-specific phosphodiesterase activity"/>
    <property type="evidence" value="ECO:0007669"/>
    <property type="project" value="InterPro"/>
</dbReference>
<evidence type="ECO:0000313" key="7">
    <source>
        <dbReference type="Proteomes" id="UP000270261"/>
    </source>
</evidence>
<reference evidence="6 7" key="1">
    <citation type="submission" date="2018-11" db="EMBL/GenBank/DDBJ databases">
        <title>Genome sequencing of Lautropia sp. KCOM 2505 (= ChDC F240).</title>
        <authorList>
            <person name="Kook J.-K."/>
            <person name="Park S.-N."/>
            <person name="Lim Y.K."/>
        </authorList>
    </citation>
    <scope>NUCLEOTIDE SEQUENCE [LARGE SCALE GENOMIC DNA]</scope>
    <source>
        <strain evidence="6 7">KCOM 2505</strain>
    </source>
</reference>
<gene>
    <name evidence="6" type="ORF">EHV23_02465</name>
</gene>
<feature type="domain" description="Response regulatory" evidence="3">
    <location>
        <begin position="78"/>
        <end position="194"/>
    </location>
</feature>
<dbReference type="Gene3D" id="3.20.20.450">
    <property type="entry name" value="EAL domain"/>
    <property type="match status" value="1"/>
</dbReference>
<dbReference type="Proteomes" id="UP000270261">
    <property type="component" value="Unassembled WGS sequence"/>
</dbReference>
<feature type="domain" description="EAL" evidence="4">
    <location>
        <begin position="422"/>
        <end position="675"/>
    </location>
</feature>
<dbReference type="SMART" id="SM00267">
    <property type="entry name" value="GGDEF"/>
    <property type="match status" value="1"/>
</dbReference>
<dbReference type="Gene3D" id="3.30.70.270">
    <property type="match status" value="1"/>
</dbReference>
<dbReference type="Pfam" id="PF00563">
    <property type="entry name" value="EAL"/>
    <property type="match status" value="1"/>
</dbReference>
<dbReference type="AlphaFoldDB" id="A0A3R8LRE0"/>
<dbReference type="InterPro" id="IPR001633">
    <property type="entry name" value="EAL_dom"/>
</dbReference>
<feature type="modified residue" description="4-aspartylphosphate" evidence="1">
    <location>
        <position position="127"/>
    </location>
</feature>
<dbReference type="CDD" id="cd01948">
    <property type="entry name" value="EAL"/>
    <property type="match status" value="1"/>
</dbReference>
<dbReference type="SMART" id="SM00448">
    <property type="entry name" value="REC"/>
    <property type="match status" value="1"/>
</dbReference>
<comment type="caution">
    <text evidence="6">The sequence shown here is derived from an EMBL/GenBank/DDBJ whole genome shotgun (WGS) entry which is preliminary data.</text>
</comment>
<dbReference type="InterPro" id="IPR000160">
    <property type="entry name" value="GGDEF_dom"/>
</dbReference>
<dbReference type="Gene3D" id="3.40.50.2300">
    <property type="match status" value="1"/>
</dbReference>
<dbReference type="Pfam" id="PF00072">
    <property type="entry name" value="Response_reg"/>
    <property type="match status" value="1"/>
</dbReference>
<dbReference type="InterPro" id="IPR011006">
    <property type="entry name" value="CheY-like_superfamily"/>
</dbReference>
<evidence type="ECO:0000259" key="4">
    <source>
        <dbReference type="PROSITE" id="PS50883"/>
    </source>
</evidence>
<evidence type="ECO:0000256" key="2">
    <source>
        <dbReference type="SAM" id="MobiDB-lite"/>
    </source>
</evidence>
<dbReference type="InterPro" id="IPR043128">
    <property type="entry name" value="Rev_trsase/Diguanyl_cyclase"/>
</dbReference>
<dbReference type="EMBL" id="RRUE01000001">
    <property type="protein sequence ID" value="RRN45129.1"/>
    <property type="molecule type" value="Genomic_DNA"/>
</dbReference>
<dbReference type="InterPro" id="IPR001789">
    <property type="entry name" value="Sig_transdc_resp-reg_receiver"/>
</dbReference>
<dbReference type="CDD" id="cd00156">
    <property type="entry name" value="REC"/>
    <property type="match status" value="1"/>
</dbReference>
<evidence type="ECO:0000259" key="3">
    <source>
        <dbReference type="PROSITE" id="PS50110"/>
    </source>
</evidence>
<dbReference type="PANTHER" id="PTHR33121">
    <property type="entry name" value="CYCLIC DI-GMP PHOSPHODIESTERASE PDEF"/>
    <property type="match status" value="1"/>
</dbReference>
<name>A0A3R8LRE0_9BURK</name>
<feature type="region of interest" description="Disordered" evidence="2">
    <location>
        <begin position="14"/>
        <end position="33"/>
    </location>
</feature>
<dbReference type="SMART" id="SM00052">
    <property type="entry name" value="EAL"/>
    <property type="match status" value="1"/>
</dbReference>
<dbReference type="SUPFAM" id="SSF55073">
    <property type="entry name" value="Nucleotide cyclase"/>
    <property type="match status" value="1"/>
</dbReference>
<dbReference type="GO" id="GO:0000160">
    <property type="term" value="P:phosphorelay signal transduction system"/>
    <property type="evidence" value="ECO:0007669"/>
    <property type="project" value="InterPro"/>
</dbReference>
<dbReference type="InterPro" id="IPR035919">
    <property type="entry name" value="EAL_sf"/>
</dbReference>
<dbReference type="PROSITE" id="PS50110">
    <property type="entry name" value="RESPONSE_REGULATORY"/>
    <property type="match status" value="1"/>
</dbReference>
<evidence type="ECO:0000259" key="5">
    <source>
        <dbReference type="PROSITE" id="PS50887"/>
    </source>
</evidence>
<keyword evidence="1" id="KW-0597">Phosphoprotein</keyword>
<dbReference type="CDD" id="cd01949">
    <property type="entry name" value="GGDEF"/>
    <property type="match status" value="1"/>
</dbReference>
<dbReference type="Pfam" id="PF00990">
    <property type="entry name" value="GGDEF"/>
    <property type="match status" value="1"/>
</dbReference>
<dbReference type="InterPro" id="IPR050706">
    <property type="entry name" value="Cyclic-di-GMP_PDE-like"/>
</dbReference>
<dbReference type="PROSITE" id="PS50887">
    <property type="entry name" value="GGDEF"/>
    <property type="match status" value="1"/>
</dbReference>
<proteinExistence type="predicted"/>
<evidence type="ECO:0000313" key="6">
    <source>
        <dbReference type="EMBL" id="RRN45129.1"/>
    </source>
</evidence>
<dbReference type="PANTHER" id="PTHR33121:SF70">
    <property type="entry name" value="SIGNALING PROTEIN YKOW"/>
    <property type="match status" value="1"/>
</dbReference>
<evidence type="ECO:0000256" key="1">
    <source>
        <dbReference type="PROSITE-ProRule" id="PRU00169"/>
    </source>
</evidence>
<feature type="compositionally biased region" description="Polar residues" evidence="2">
    <location>
        <begin position="203"/>
        <end position="213"/>
    </location>
</feature>
<keyword evidence="7" id="KW-1185">Reference proteome</keyword>
<dbReference type="NCBIfam" id="TIGR00254">
    <property type="entry name" value="GGDEF"/>
    <property type="match status" value="1"/>
</dbReference>
<dbReference type="SUPFAM" id="SSF141868">
    <property type="entry name" value="EAL domain-like"/>
    <property type="match status" value="1"/>
</dbReference>
<feature type="region of interest" description="Disordered" evidence="2">
    <location>
        <begin position="201"/>
        <end position="220"/>
    </location>
</feature>
<organism evidence="6 7">
    <name type="scientific">Lautropia dentalis</name>
    <dbReference type="NCBI Taxonomy" id="2490857"/>
    <lineage>
        <taxon>Bacteria</taxon>
        <taxon>Pseudomonadati</taxon>
        <taxon>Pseudomonadota</taxon>
        <taxon>Betaproteobacteria</taxon>
        <taxon>Burkholderiales</taxon>
        <taxon>Burkholderiaceae</taxon>
        <taxon>Lautropia</taxon>
    </lineage>
</organism>
<protein>
    <submittedName>
        <fullName evidence="6">GGDEF domain-containing response regulator</fullName>
    </submittedName>
</protein>
<dbReference type="InterPro" id="IPR029787">
    <property type="entry name" value="Nucleotide_cyclase"/>
</dbReference>
<dbReference type="PROSITE" id="PS50883">
    <property type="entry name" value="EAL"/>
    <property type="match status" value="1"/>
</dbReference>
<dbReference type="SUPFAM" id="SSF52172">
    <property type="entry name" value="CheY-like"/>
    <property type="match status" value="1"/>
</dbReference>
<feature type="domain" description="GGDEF" evidence="5">
    <location>
        <begin position="264"/>
        <end position="413"/>
    </location>
</feature>
<sequence>MFVGTRHGCIQQVAGAGKRAQSETDEPPFPSRADRRITAAARLWAAPWRGPVASCCAGQNFCKVPGYDMLKTALGELRVLLVEDDPAWQHMISVGMGERGIDVQVTDQLGKAIPMLERLMPDAVMVDDSLSDTDSVASVRQLREAIGSRQIPIIVMSNHDNDVGIGKALAAGATDYCQKSQQWTQLAERLLHGINLAKAQAAGNDTSGTQKGENSGRDAAVDPLDAIRSQREQANRDPLTGLFSRAAFMQKGQMLLRRRRPQGHVAAIMMLDIDRFRRINEAFGQRAGDRVLQHVAECLRHAFRNLRQADPANAGDDTDMPDLLIGRLTGDEYALVFSSLPNEETARKAAEIIQAHLRRAFQIDGLDLMLRTSIGAAWFPRHGRNFDMLLAKADVAMGVARQQGGNRLLVYDDAYGEQLRGDFELQSALATVLDRNELILHYQPIIDTRYNRVVGVEALMRWMRGSQMLSPGKFIPLAEDSGLDFRMGEWAISEALQQLRRWQRGGVAIPGVSVNLSVRHLRQPSLLRSILQALEATEMQPSALTLELTEIDVMRDIENVLPTLWALKKAGIRIALDDFGTGFSSVSYLTRMPVDTLKIDRVFVSNMENDIAQLKVVRSIIALAGALDLQIIGEGVERTEEMHMLQKLGCQDLQGYLFSKPMTAAQLERWMTENHIMPGRGWPGEGTTAGS</sequence>
<accession>A0A3R8LRE0</accession>